<keyword evidence="2" id="KW-1133">Transmembrane helix</keyword>
<dbReference type="Proteomes" id="UP001560573">
    <property type="component" value="Unassembled WGS sequence"/>
</dbReference>
<dbReference type="EMBL" id="JAULBC010000001">
    <property type="protein sequence ID" value="MEX6686074.1"/>
    <property type="molecule type" value="Genomic_DNA"/>
</dbReference>
<feature type="compositionally biased region" description="Polar residues" evidence="1">
    <location>
        <begin position="97"/>
        <end position="110"/>
    </location>
</feature>
<proteinExistence type="predicted"/>
<keyword evidence="2" id="KW-0812">Transmembrane</keyword>
<evidence type="ECO:0000313" key="3">
    <source>
        <dbReference type="EMBL" id="MEX6686074.1"/>
    </source>
</evidence>
<protein>
    <submittedName>
        <fullName evidence="3">Uncharacterized protein</fullName>
    </submittedName>
</protein>
<keyword evidence="4" id="KW-1185">Reference proteome</keyword>
<gene>
    <name evidence="3" type="ORF">QTN47_01130</name>
</gene>
<dbReference type="RefSeq" id="WP_369327463.1">
    <property type="nucleotide sequence ID" value="NZ_JAULBC010000001.1"/>
</dbReference>
<feature type="transmembrane region" description="Helical" evidence="2">
    <location>
        <begin position="55"/>
        <end position="74"/>
    </location>
</feature>
<accession>A0ABV3ZCC2</accession>
<feature type="region of interest" description="Disordered" evidence="1">
    <location>
        <begin position="87"/>
        <end position="110"/>
    </location>
</feature>
<sequence>MKVLNRIEDDDKRLLRTASTIELYKHSRVILAAFAILLPGFVFFLGALVMNEYSVAVIALLFSLSGFLLAKWLIDGKAEKLKKQERAQQDEQDVIQFPSSKTGGFAKYQS</sequence>
<feature type="transmembrane region" description="Helical" evidence="2">
    <location>
        <begin position="29"/>
        <end position="49"/>
    </location>
</feature>
<keyword evidence="2" id="KW-0472">Membrane</keyword>
<evidence type="ECO:0000256" key="2">
    <source>
        <dbReference type="SAM" id="Phobius"/>
    </source>
</evidence>
<evidence type="ECO:0000256" key="1">
    <source>
        <dbReference type="SAM" id="MobiDB-lite"/>
    </source>
</evidence>
<name>A0ABV3ZCC2_9BACT</name>
<comment type="caution">
    <text evidence="3">The sequence shown here is derived from an EMBL/GenBank/DDBJ whole genome shotgun (WGS) entry which is preliminary data.</text>
</comment>
<reference evidence="3 4" key="1">
    <citation type="submission" date="2023-07" db="EMBL/GenBank/DDBJ databases">
        <authorList>
            <person name="Lian W.-H."/>
        </authorList>
    </citation>
    <scope>NUCLEOTIDE SEQUENCE [LARGE SCALE GENOMIC DNA]</scope>
    <source>
        <strain evidence="3 4">SYSU DXS3180</strain>
    </source>
</reference>
<organism evidence="3 4">
    <name type="scientific">Danxiaibacter flavus</name>
    <dbReference type="NCBI Taxonomy" id="3049108"/>
    <lineage>
        <taxon>Bacteria</taxon>
        <taxon>Pseudomonadati</taxon>
        <taxon>Bacteroidota</taxon>
        <taxon>Chitinophagia</taxon>
        <taxon>Chitinophagales</taxon>
        <taxon>Chitinophagaceae</taxon>
        <taxon>Danxiaibacter</taxon>
    </lineage>
</organism>
<evidence type="ECO:0000313" key="4">
    <source>
        <dbReference type="Proteomes" id="UP001560573"/>
    </source>
</evidence>